<evidence type="ECO:0000256" key="1">
    <source>
        <dbReference type="ARBA" id="ARBA00000085"/>
    </source>
</evidence>
<dbReference type="Pfam" id="PF13493">
    <property type="entry name" value="DUF4118"/>
    <property type="match status" value="1"/>
</dbReference>
<dbReference type="InterPro" id="IPR025201">
    <property type="entry name" value="KdpD_TM"/>
</dbReference>
<dbReference type="EC" id="2.7.13.3" evidence="3"/>
<dbReference type="STRING" id="1212489.Ldro_0099"/>
<evidence type="ECO:0000256" key="12">
    <source>
        <dbReference type="ARBA" id="ARBA00023136"/>
    </source>
</evidence>
<dbReference type="Pfam" id="PF13492">
    <property type="entry name" value="GAF_3"/>
    <property type="match status" value="1"/>
</dbReference>
<dbReference type="InterPro" id="IPR004358">
    <property type="entry name" value="Sig_transdc_His_kin-like_C"/>
</dbReference>
<feature type="transmembrane region" description="Helical" evidence="14">
    <location>
        <begin position="420"/>
        <end position="438"/>
    </location>
</feature>
<dbReference type="InterPro" id="IPR029016">
    <property type="entry name" value="GAF-like_dom_sf"/>
</dbReference>
<keyword evidence="5 16" id="KW-0808">Transferase</keyword>
<comment type="caution">
    <text evidence="16">The sequence shown here is derived from an EMBL/GenBank/DDBJ whole genome shotgun (WGS) entry which is preliminary data.</text>
</comment>
<gene>
    <name evidence="16" type="ORF">Ldro_0099</name>
</gene>
<comment type="subcellular location">
    <subcellularLocation>
        <location evidence="2">Membrane</location>
        <topology evidence="2">Multi-pass membrane protein</topology>
    </subcellularLocation>
</comment>
<evidence type="ECO:0000256" key="11">
    <source>
        <dbReference type="ARBA" id="ARBA00023012"/>
    </source>
</evidence>
<dbReference type="Gene3D" id="3.30.450.40">
    <property type="match status" value="1"/>
</dbReference>
<dbReference type="InterPro" id="IPR003852">
    <property type="entry name" value="Sig_transdc_His_kinase_KdpD_N"/>
</dbReference>
<dbReference type="InterPro" id="IPR003018">
    <property type="entry name" value="GAF"/>
</dbReference>
<dbReference type="InterPro" id="IPR003594">
    <property type="entry name" value="HATPase_dom"/>
</dbReference>
<dbReference type="EMBL" id="LNXY01000001">
    <property type="protein sequence ID" value="KTC93749.1"/>
    <property type="molecule type" value="Genomic_DNA"/>
</dbReference>
<dbReference type="InterPro" id="IPR027417">
    <property type="entry name" value="P-loop_NTPase"/>
</dbReference>
<keyword evidence="12 14" id="KW-0472">Membrane</keyword>
<dbReference type="GO" id="GO:0000155">
    <property type="term" value="F:phosphorelay sensor kinase activity"/>
    <property type="evidence" value="ECO:0007669"/>
    <property type="project" value="InterPro"/>
</dbReference>
<dbReference type="PATRIC" id="fig|1212489.4.peg.99"/>
<protein>
    <recommendedName>
        <fullName evidence="3">histidine kinase</fullName>
        <ecNumber evidence="3">2.7.13.3</ecNumber>
    </recommendedName>
</protein>
<dbReference type="FunFam" id="3.30.565.10:FF:000006">
    <property type="entry name" value="Sensor histidine kinase WalK"/>
    <property type="match status" value="1"/>
</dbReference>
<name>A0A0W0TEV2_9GAMM</name>
<keyword evidence="8 16" id="KW-0418">Kinase</keyword>
<sequence length="870" mass="98607">MSKPRPNPDQLLARAQKEAGKESQGKLKIYLGAAPGVGKTHEMLEDALEKRAQGLDVIVGLAESHGRKDIERLLENFEILPRQIVQYHSKECMEFDLDAALRRHPGLILVDEMAHSNPSELRHSKRWQDIKELLDRGIDVYTTLNVQHIESLKDSVAKIIQAPIKETVPDSMIERADTIELIDLPPEDLIKRLHEGKVYIPEQAELACEHFFRKGNLTALRELALRVTAERVDTDVLWYRQGERIKHIWPTKDRILVCVGSKPETLKLIRGAKRLANSLQADWLAVYIETPSLQTLPEEHKKALENLRLAELLGAETHMLMGVDIVKEIVNFAQEQNVTQIMIWKNIRVRFRDWFRRNLADEIVRHSSEIDIYIMTGEVSKSSRIKTKVTQESSWKIYAVTVGIVILTTSLNMVLYPYLAASNLVMVYLLAVTMVALFGRTGPSILVSVLSVIAYDFFFIPPIYSFAVSDIEYVLTLLVMLLVTQIISQLTIQSRKRAEAAQSTQHQTTSLYTFSRKLMSTRGMARLLELGVNHIARVFDSKVMALVPKNNTLKVQASSPPQSHLDAKELSIAQWVYDMQQIAGYGTDTLSSSDALYLPLKGTTEVIGVLRIQSLTQQQLMPEQKGMLEACINQLALALEVDRLYEKTKQKELETEKVRAKTALLKSIFNDLCFPLKRVINTVNSLKNSATAEEIDREINKLNRLNNNLYQVIELESQGINLNKIPCSIKAMIETVIKTSVTILEKRPIQLIIPENLPLISVDDKLIHEVLLNLFENAIKFSPPNSPIHAIVEIEQNNMVVSIDDFGTGILLYEKNKLFKKFYRSKQTVTQHGLGLGLAICEKIIKAHEGEIWVENIENQGASFRFSLPL</sequence>
<dbReference type="SUPFAM" id="SSF55874">
    <property type="entry name" value="ATPase domain of HSP90 chaperone/DNA topoisomerase II/histidine kinase"/>
    <property type="match status" value="1"/>
</dbReference>
<evidence type="ECO:0000256" key="5">
    <source>
        <dbReference type="ARBA" id="ARBA00022679"/>
    </source>
</evidence>
<keyword evidence="4" id="KW-0597">Phosphoprotein</keyword>
<dbReference type="InterPro" id="IPR052023">
    <property type="entry name" value="Histidine_kinase_KdpD"/>
</dbReference>
<evidence type="ECO:0000256" key="13">
    <source>
        <dbReference type="SAM" id="MobiDB-lite"/>
    </source>
</evidence>
<evidence type="ECO:0000256" key="3">
    <source>
        <dbReference type="ARBA" id="ARBA00012438"/>
    </source>
</evidence>
<keyword evidence="11" id="KW-0902">Two-component regulatory system</keyword>
<organism evidence="16 17">
    <name type="scientific">Legionella drozanskii LLAP-1</name>
    <dbReference type="NCBI Taxonomy" id="1212489"/>
    <lineage>
        <taxon>Bacteria</taxon>
        <taxon>Pseudomonadati</taxon>
        <taxon>Pseudomonadota</taxon>
        <taxon>Gammaproteobacteria</taxon>
        <taxon>Legionellales</taxon>
        <taxon>Legionellaceae</taxon>
        <taxon>Legionella</taxon>
    </lineage>
</organism>
<dbReference type="PANTHER" id="PTHR45569:SF1">
    <property type="entry name" value="SENSOR PROTEIN KDPD"/>
    <property type="match status" value="1"/>
</dbReference>
<dbReference type="GO" id="GO:0005737">
    <property type="term" value="C:cytoplasm"/>
    <property type="evidence" value="ECO:0007669"/>
    <property type="project" value="UniProtKB-ARBA"/>
</dbReference>
<dbReference type="InterPro" id="IPR036890">
    <property type="entry name" value="HATPase_C_sf"/>
</dbReference>
<evidence type="ECO:0000256" key="7">
    <source>
        <dbReference type="ARBA" id="ARBA00022741"/>
    </source>
</evidence>
<dbReference type="Pfam" id="PF02702">
    <property type="entry name" value="KdpD"/>
    <property type="match status" value="1"/>
</dbReference>
<evidence type="ECO:0000313" key="17">
    <source>
        <dbReference type="Proteomes" id="UP000054736"/>
    </source>
</evidence>
<evidence type="ECO:0000256" key="9">
    <source>
        <dbReference type="ARBA" id="ARBA00022840"/>
    </source>
</evidence>
<dbReference type="Pfam" id="PF02518">
    <property type="entry name" value="HATPase_c"/>
    <property type="match status" value="1"/>
</dbReference>
<keyword evidence="7" id="KW-0547">Nucleotide-binding</keyword>
<keyword evidence="9" id="KW-0067">ATP-binding</keyword>
<feature type="transmembrane region" description="Helical" evidence="14">
    <location>
        <begin position="395"/>
        <end position="414"/>
    </location>
</feature>
<comment type="catalytic activity">
    <reaction evidence="1">
        <text>ATP + protein L-histidine = ADP + protein N-phospho-L-histidine.</text>
        <dbReference type="EC" id="2.7.13.3"/>
    </reaction>
</comment>
<dbReference type="Gene3D" id="1.20.120.620">
    <property type="entry name" value="Backbone structure of the membrane domain of e. Coli histidine kinase receptor kdpd"/>
    <property type="match status" value="1"/>
</dbReference>
<keyword evidence="6 14" id="KW-0812">Transmembrane</keyword>
<keyword evidence="10 14" id="KW-1133">Transmembrane helix</keyword>
<dbReference type="Gene3D" id="3.40.50.620">
    <property type="entry name" value="HUPs"/>
    <property type="match status" value="1"/>
</dbReference>
<evidence type="ECO:0000259" key="15">
    <source>
        <dbReference type="PROSITE" id="PS50109"/>
    </source>
</evidence>
<evidence type="ECO:0000313" key="16">
    <source>
        <dbReference type="EMBL" id="KTC93749.1"/>
    </source>
</evidence>
<dbReference type="AlphaFoldDB" id="A0A0W0TEV2"/>
<keyword evidence="17" id="KW-1185">Reference proteome</keyword>
<keyword evidence="16" id="KW-0406">Ion transport</keyword>
<dbReference type="InterPro" id="IPR005467">
    <property type="entry name" value="His_kinase_dom"/>
</dbReference>
<dbReference type="Gene3D" id="3.30.565.10">
    <property type="entry name" value="Histidine kinase-like ATPase, C-terminal domain"/>
    <property type="match status" value="1"/>
</dbReference>
<dbReference type="SUPFAM" id="SSF52402">
    <property type="entry name" value="Adenine nucleotide alpha hydrolases-like"/>
    <property type="match status" value="1"/>
</dbReference>
<dbReference type="PRINTS" id="PR00344">
    <property type="entry name" value="BCTRLSENSOR"/>
</dbReference>
<dbReference type="GO" id="GO:0034220">
    <property type="term" value="P:monoatomic ion transmembrane transport"/>
    <property type="evidence" value="ECO:0007669"/>
    <property type="project" value="UniProtKB-KW"/>
</dbReference>
<dbReference type="CDD" id="cd01987">
    <property type="entry name" value="USP_KdpD-like"/>
    <property type="match status" value="1"/>
</dbReference>
<accession>A0A0W0TEV2</accession>
<proteinExistence type="predicted"/>
<feature type="domain" description="Histidine kinase" evidence="15">
    <location>
        <begin position="667"/>
        <end position="870"/>
    </location>
</feature>
<reference evidence="16 17" key="1">
    <citation type="submission" date="2015-11" db="EMBL/GenBank/DDBJ databases">
        <title>Genomic analysis of 38 Legionella species identifies large and diverse effector repertoires.</title>
        <authorList>
            <person name="Burstein D."/>
            <person name="Amaro F."/>
            <person name="Zusman T."/>
            <person name="Lifshitz Z."/>
            <person name="Cohen O."/>
            <person name="Gilbert J.A."/>
            <person name="Pupko T."/>
            <person name="Shuman H.A."/>
            <person name="Segal G."/>
        </authorList>
    </citation>
    <scope>NUCLEOTIDE SEQUENCE [LARGE SCALE GENOMIC DNA]</scope>
    <source>
        <strain evidence="16 17">ATCC 700990</strain>
    </source>
</reference>
<keyword evidence="16" id="KW-0407">Ion channel</keyword>
<dbReference type="RefSeq" id="WP_065235871.1">
    <property type="nucleotide sequence ID" value="NZ_CAAAIU010000006.1"/>
</dbReference>
<dbReference type="PROSITE" id="PS50109">
    <property type="entry name" value="HIS_KIN"/>
    <property type="match status" value="1"/>
</dbReference>
<evidence type="ECO:0000256" key="6">
    <source>
        <dbReference type="ARBA" id="ARBA00022692"/>
    </source>
</evidence>
<dbReference type="SMART" id="SM00387">
    <property type="entry name" value="HATPase_c"/>
    <property type="match status" value="1"/>
</dbReference>
<dbReference type="Gene3D" id="3.40.50.300">
    <property type="entry name" value="P-loop containing nucleotide triphosphate hydrolases"/>
    <property type="match status" value="1"/>
</dbReference>
<feature type="region of interest" description="Disordered" evidence="13">
    <location>
        <begin position="1"/>
        <end position="22"/>
    </location>
</feature>
<dbReference type="CDD" id="cd00075">
    <property type="entry name" value="HATPase"/>
    <property type="match status" value="1"/>
</dbReference>
<dbReference type="OrthoDB" id="9806130at2"/>
<dbReference type="InterPro" id="IPR014729">
    <property type="entry name" value="Rossmann-like_a/b/a_fold"/>
</dbReference>
<dbReference type="SUPFAM" id="SSF55781">
    <property type="entry name" value="GAF domain-like"/>
    <property type="match status" value="1"/>
</dbReference>
<evidence type="ECO:0000256" key="8">
    <source>
        <dbReference type="ARBA" id="ARBA00022777"/>
    </source>
</evidence>
<evidence type="ECO:0000256" key="14">
    <source>
        <dbReference type="SAM" id="Phobius"/>
    </source>
</evidence>
<dbReference type="Proteomes" id="UP000054736">
    <property type="component" value="Unassembled WGS sequence"/>
</dbReference>
<dbReference type="GO" id="GO:0005524">
    <property type="term" value="F:ATP binding"/>
    <property type="evidence" value="ECO:0007669"/>
    <property type="project" value="UniProtKB-KW"/>
</dbReference>
<evidence type="ECO:0000256" key="2">
    <source>
        <dbReference type="ARBA" id="ARBA00004141"/>
    </source>
</evidence>
<dbReference type="InterPro" id="IPR038318">
    <property type="entry name" value="KdpD_sf"/>
</dbReference>
<evidence type="ECO:0000256" key="4">
    <source>
        <dbReference type="ARBA" id="ARBA00022553"/>
    </source>
</evidence>
<evidence type="ECO:0000256" key="10">
    <source>
        <dbReference type="ARBA" id="ARBA00022989"/>
    </source>
</evidence>
<dbReference type="FunFam" id="3.40.50.300:FF:000483">
    <property type="entry name" value="Sensor histidine kinase KdpD"/>
    <property type="match status" value="1"/>
</dbReference>
<dbReference type="PANTHER" id="PTHR45569">
    <property type="entry name" value="SENSOR PROTEIN KDPD"/>
    <property type="match status" value="1"/>
</dbReference>
<feature type="transmembrane region" description="Helical" evidence="14">
    <location>
        <begin position="445"/>
        <end position="467"/>
    </location>
</feature>
<dbReference type="GO" id="GO:0005886">
    <property type="term" value="C:plasma membrane"/>
    <property type="evidence" value="ECO:0007669"/>
    <property type="project" value="UniProtKB-ARBA"/>
</dbReference>
<keyword evidence="16" id="KW-0813">Transport</keyword>